<organism evidence="2 3">
    <name type="scientific">Clostridium acetireducens DSM 10703</name>
    <dbReference type="NCBI Taxonomy" id="1121290"/>
    <lineage>
        <taxon>Bacteria</taxon>
        <taxon>Bacillati</taxon>
        <taxon>Bacillota</taxon>
        <taxon>Clostridia</taxon>
        <taxon>Eubacteriales</taxon>
        <taxon>Clostridiaceae</taxon>
        <taxon>Clostridium</taxon>
    </lineage>
</organism>
<accession>A0A1E8EZW6</accession>
<evidence type="ECO:0000256" key="1">
    <source>
        <dbReference type="SAM" id="Phobius"/>
    </source>
</evidence>
<proteinExistence type="predicted"/>
<sequence length="257" mass="29414">MAKPSIFSKDYEKKMKKRRIRIVVTIIVVCVVSILGILKINKKVKNLSEKNKVNINNNVNDNKNVETVKKNPVKDKNNDKKQNLKYTYTLSTGENLDINYEDKNGVKKFTNVTSSRKDLVYSINLSQTGIVIYDSKPQKIIYMDINGNAQDITKNDYVDSAGNVFSKEQQLSQNPNYIWCSSPKFIDDENVAYISYLPWFNKTTQYIWIVNIKNKEHIYVQSISGDNIKLDKVTDKGITIVVDGNTFFLKGDASVSE</sequence>
<gene>
    <name evidence="2" type="ORF">CLOACE_11870</name>
</gene>
<dbReference type="RefSeq" id="WP_070110143.1">
    <property type="nucleotide sequence ID" value="NZ_LZFO01000013.1"/>
</dbReference>
<protein>
    <submittedName>
        <fullName evidence="2">Uncharacterized protein</fullName>
    </submittedName>
</protein>
<dbReference type="Proteomes" id="UP000175744">
    <property type="component" value="Unassembled WGS sequence"/>
</dbReference>
<dbReference type="AlphaFoldDB" id="A0A1E8EZW6"/>
<evidence type="ECO:0000313" key="3">
    <source>
        <dbReference type="Proteomes" id="UP000175744"/>
    </source>
</evidence>
<dbReference type="STRING" id="1121290.CLAOCE_11870"/>
<evidence type="ECO:0000313" key="2">
    <source>
        <dbReference type="EMBL" id="OFI06266.1"/>
    </source>
</evidence>
<dbReference type="EMBL" id="LZFO01000013">
    <property type="protein sequence ID" value="OFI06266.1"/>
    <property type="molecule type" value="Genomic_DNA"/>
</dbReference>
<feature type="transmembrane region" description="Helical" evidence="1">
    <location>
        <begin position="20"/>
        <end position="38"/>
    </location>
</feature>
<keyword evidence="1" id="KW-0472">Membrane</keyword>
<name>A0A1E8EZW6_9CLOT</name>
<comment type="caution">
    <text evidence="2">The sequence shown here is derived from an EMBL/GenBank/DDBJ whole genome shotgun (WGS) entry which is preliminary data.</text>
</comment>
<keyword evidence="1" id="KW-1133">Transmembrane helix</keyword>
<dbReference type="PATRIC" id="fig|1121290.3.peg.1171"/>
<keyword evidence="3" id="KW-1185">Reference proteome</keyword>
<reference evidence="2 3" key="1">
    <citation type="submission" date="2016-06" db="EMBL/GenBank/DDBJ databases">
        <title>Genome sequence of Clostridium acetireducens DSM 10703.</title>
        <authorList>
            <person name="Poehlein A."/>
            <person name="Fluechter S."/>
            <person name="Duerre P."/>
            <person name="Daniel R."/>
        </authorList>
    </citation>
    <scope>NUCLEOTIDE SEQUENCE [LARGE SCALE GENOMIC DNA]</scope>
    <source>
        <strain evidence="2 3">DSM 10703</strain>
    </source>
</reference>
<keyword evidence="1" id="KW-0812">Transmembrane</keyword>